<protein>
    <recommendedName>
        <fullName evidence="4">Htaa protein</fullName>
    </recommendedName>
</protein>
<dbReference type="KEGG" id="mfeu:H1D33_17380"/>
<gene>
    <name evidence="2" type="ORF">H1D33_17380</name>
</gene>
<dbReference type="AlphaFoldDB" id="A0A7L6B002"/>
<accession>A0A7L6B002</accession>
<feature type="signal peptide" evidence="1">
    <location>
        <begin position="1"/>
        <end position="32"/>
    </location>
</feature>
<name>A0A7L6B002_9ACTN</name>
<reference evidence="3" key="1">
    <citation type="submission" date="2020-07" db="EMBL/GenBank/DDBJ databases">
        <title>A new Micromonospora strain with potent antibiotic activity isolated from the microbiome of a mid-Atlantic deep-sea sponge.</title>
        <authorList>
            <person name="Back C.R."/>
            <person name="Stennett H.L."/>
            <person name="Williams S.E."/>
            <person name="Wang L."/>
            <person name="Ojeda Gomez J."/>
            <person name="Abdulle O.M."/>
            <person name="Duffy T."/>
            <person name="Hendry K.R."/>
            <person name="Powell D."/>
            <person name="Stach J.E."/>
            <person name="Essex-Lopresti A.E."/>
            <person name="Willis C.L."/>
            <person name="Curnow P."/>
            <person name="Race P.R."/>
        </authorList>
    </citation>
    <scope>NUCLEOTIDE SEQUENCE [LARGE SCALE GENOMIC DNA]</scope>
    <source>
        <strain evidence="3">28ISP2-46</strain>
    </source>
</reference>
<dbReference type="Proteomes" id="UP000510844">
    <property type="component" value="Chromosome"/>
</dbReference>
<evidence type="ECO:0000313" key="3">
    <source>
        <dbReference type="Proteomes" id="UP000510844"/>
    </source>
</evidence>
<organism evidence="2 3">
    <name type="scientific">Micromonospora robiginosa</name>
    <dbReference type="NCBI Taxonomy" id="2749844"/>
    <lineage>
        <taxon>Bacteria</taxon>
        <taxon>Bacillati</taxon>
        <taxon>Actinomycetota</taxon>
        <taxon>Actinomycetes</taxon>
        <taxon>Micromonosporales</taxon>
        <taxon>Micromonosporaceae</taxon>
        <taxon>Micromonospora</taxon>
    </lineage>
</organism>
<sequence length="183" mass="18441">MPMPPVHRPLRAVPLTAVLLTAVAAIAPAARAAPPDVPFQAGLSISVPTGPVSFGATAPGGTLTGHLGTVQVDDDRLLGGSWTTSVTATSFTTGAGDPTRTIGADHVRYWSGPATLAVGTLAVHPGQLTAADAVSLDVSRVAFRADLNLLFLSSVAWNPSLIIGTPPAAVAGPYRGTVVHSVV</sequence>
<proteinExistence type="predicted"/>
<evidence type="ECO:0000313" key="2">
    <source>
        <dbReference type="EMBL" id="QLQ35186.1"/>
    </source>
</evidence>
<dbReference type="EMBL" id="CP059322">
    <property type="protein sequence ID" value="QLQ35186.1"/>
    <property type="molecule type" value="Genomic_DNA"/>
</dbReference>
<evidence type="ECO:0000256" key="1">
    <source>
        <dbReference type="SAM" id="SignalP"/>
    </source>
</evidence>
<evidence type="ECO:0008006" key="4">
    <source>
        <dbReference type="Google" id="ProtNLM"/>
    </source>
</evidence>
<feature type="chain" id="PRO_5029832650" description="Htaa protein" evidence="1">
    <location>
        <begin position="33"/>
        <end position="183"/>
    </location>
</feature>
<keyword evidence="1" id="KW-0732">Signal</keyword>
<keyword evidence="3" id="KW-1185">Reference proteome</keyword>
<reference evidence="2 3" key="2">
    <citation type="journal article" date="2021" name="Mar. Drugs">
        <title>A New Micromonospora Strain with Antibiotic Activity Isolated from the Microbiome of a Mid-Atlantic Deep-Sea Sponge.</title>
        <authorList>
            <person name="Back C.R."/>
            <person name="Stennett H.L."/>
            <person name="Williams S.E."/>
            <person name="Wang L."/>
            <person name="Ojeda Gomez J."/>
            <person name="Abdulle O.M."/>
            <person name="Duffy T."/>
            <person name="Neal C."/>
            <person name="Mantell J."/>
            <person name="Jepson M.A."/>
            <person name="Hendry K.R."/>
            <person name="Powell D."/>
            <person name="Stach J.E.M."/>
            <person name="Essex-Lopresti A.E."/>
            <person name="Willis C.L."/>
            <person name="Curnow P."/>
            <person name="Race P.R."/>
        </authorList>
    </citation>
    <scope>NUCLEOTIDE SEQUENCE [LARGE SCALE GENOMIC DNA]</scope>
    <source>
        <strain evidence="2 3">28ISP2-46</strain>
    </source>
</reference>
<dbReference type="RefSeq" id="WP_181567730.1">
    <property type="nucleotide sequence ID" value="NZ_CP059322.2"/>
</dbReference>